<dbReference type="PROSITE" id="PS50931">
    <property type="entry name" value="HTH_LYSR"/>
    <property type="match status" value="2"/>
</dbReference>
<dbReference type="Gene3D" id="1.10.10.10">
    <property type="entry name" value="Winged helix-like DNA-binding domain superfamily/Winged helix DNA-binding domain"/>
    <property type="match status" value="2"/>
</dbReference>
<comment type="caution">
    <text evidence="6">The sequence shown here is derived from an EMBL/GenBank/DDBJ whole genome shotgun (WGS) entry which is preliminary data.</text>
</comment>
<accession>A0AAW4FND1</accession>
<feature type="domain" description="HTH lysR-type" evidence="5">
    <location>
        <begin position="303"/>
        <end position="360"/>
    </location>
</feature>
<feature type="domain" description="HTH lysR-type" evidence="5">
    <location>
        <begin position="1"/>
        <end position="58"/>
    </location>
</feature>
<evidence type="ECO:0000313" key="6">
    <source>
        <dbReference type="EMBL" id="MBM3092908.1"/>
    </source>
</evidence>
<dbReference type="GO" id="GO:0003700">
    <property type="term" value="F:DNA-binding transcription factor activity"/>
    <property type="evidence" value="ECO:0007669"/>
    <property type="project" value="InterPro"/>
</dbReference>
<dbReference type="EMBL" id="WXFA01000012">
    <property type="protein sequence ID" value="MBM3092908.1"/>
    <property type="molecule type" value="Genomic_DNA"/>
</dbReference>
<keyword evidence="3" id="KW-0238">DNA-binding</keyword>
<proteinExistence type="inferred from homology"/>
<dbReference type="PANTHER" id="PTHR30419">
    <property type="entry name" value="HTH-TYPE TRANSCRIPTIONAL REGULATOR YBHD"/>
    <property type="match status" value="1"/>
</dbReference>
<dbReference type="InterPro" id="IPR050950">
    <property type="entry name" value="HTH-type_LysR_regulators"/>
</dbReference>
<dbReference type="Gene3D" id="3.40.190.290">
    <property type="match status" value="1"/>
</dbReference>
<dbReference type="Pfam" id="PF00126">
    <property type="entry name" value="HTH_1"/>
    <property type="match status" value="2"/>
</dbReference>
<evidence type="ECO:0000256" key="3">
    <source>
        <dbReference type="ARBA" id="ARBA00023125"/>
    </source>
</evidence>
<sequence>METKQLSYFVLACQYRNHAEAAADAGMSSSALSENISQLEQGLGIKLFQRGPLGHYPTEAARWLYQRVEPILQRIEAAEDGTYAAIPVPAPRLEVSTPLQFTLGRLSRAISLSVRYLRKEHPQVIPRVRFDVPIEEDQSDLPAHVAIRYGGDKTPYEDALLYRDDWIAVTNYERAGEPGRSLDFDALRRLLILVPPLLPAQRRLVRAYCAAHDLPEPIATAEDVGTFPYLSRETRAWAMLAPRSLVAVGASRLQLDYAVLPVELSSPVVAHVTGTAQPARTFVDHLQRVLSSPPRPVVYDPRITLRQMRYFLALMDQLNVTAAARKLHVVQPALSSQLRKLEATLGVNLFERQRTGLKPLADAHGLAGLFRDGVEACDQLVVQANRIAPGDAQKITIGVVPLATHIGPLSEALAAAISEWTGQHAAIKLQLVEAPATALHRWVEAGEISFAIVETQVSRSSQLDLRNQDRMVVVTKSVDAILPPGDVELAKCTTLPLILPSPVFGLRQLLDQAAESEGLAFAPDMEINSIAMILALVRRMRLATILPETAIQNVAHAEMFQLNPIGSPSIYRRLSIVFSTDRSLTNAERALVELLKMRLADASRQEFHASLEPG</sequence>
<comment type="similarity">
    <text evidence="1">Belongs to the LysR transcriptional regulatory family.</text>
</comment>
<dbReference type="SUPFAM" id="SSF46785">
    <property type="entry name" value="Winged helix' DNA-binding domain"/>
    <property type="match status" value="2"/>
</dbReference>
<protein>
    <submittedName>
        <fullName evidence="6">LysR family transcriptional regulator</fullName>
    </submittedName>
</protein>
<evidence type="ECO:0000259" key="5">
    <source>
        <dbReference type="PROSITE" id="PS50931"/>
    </source>
</evidence>
<evidence type="ECO:0000256" key="2">
    <source>
        <dbReference type="ARBA" id="ARBA00023015"/>
    </source>
</evidence>
<dbReference type="Pfam" id="PF03466">
    <property type="entry name" value="LysR_substrate"/>
    <property type="match status" value="1"/>
</dbReference>
<dbReference type="InterPro" id="IPR036390">
    <property type="entry name" value="WH_DNA-bd_sf"/>
</dbReference>
<dbReference type="InterPro" id="IPR000847">
    <property type="entry name" value="LysR_HTH_N"/>
</dbReference>
<organism evidence="6 7">
    <name type="scientific">Ensifer canadensis</name>
    <dbReference type="NCBI Taxonomy" id="555315"/>
    <lineage>
        <taxon>Bacteria</taxon>
        <taxon>Pseudomonadati</taxon>
        <taxon>Pseudomonadota</taxon>
        <taxon>Alphaproteobacteria</taxon>
        <taxon>Hyphomicrobiales</taxon>
        <taxon>Rhizobiaceae</taxon>
        <taxon>Sinorhizobium/Ensifer group</taxon>
        <taxon>Ensifer</taxon>
    </lineage>
</organism>
<keyword evidence="7" id="KW-1185">Reference proteome</keyword>
<dbReference type="Proteomes" id="UP000744980">
    <property type="component" value="Unassembled WGS sequence"/>
</dbReference>
<keyword evidence="4" id="KW-0804">Transcription</keyword>
<dbReference type="InterPro" id="IPR005119">
    <property type="entry name" value="LysR_subst-bd"/>
</dbReference>
<dbReference type="AlphaFoldDB" id="A0AAW4FND1"/>
<evidence type="ECO:0000256" key="4">
    <source>
        <dbReference type="ARBA" id="ARBA00023163"/>
    </source>
</evidence>
<gene>
    <name evidence="6" type="ORF">GFB56_19180</name>
</gene>
<name>A0AAW4FND1_9HYPH</name>
<reference evidence="6 7" key="1">
    <citation type="submission" date="2020-01" db="EMBL/GenBank/DDBJ databases">
        <title>Draft genome assembly of Ensifer adhaerens T173.</title>
        <authorList>
            <person name="Craig J.E."/>
            <person name="Stinchcombe J.R."/>
        </authorList>
    </citation>
    <scope>NUCLEOTIDE SEQUENCE [LARGE SCALE GENOMIC DNA]</scope>
    <source>
        <strain evidence="6 7">T173</strain>
    </source>
</reference>
<keyword evidence="2" id="KW-0805">Transcription regulation</keyword>
<dbReference type="SUPFAM" id="SSF53850">
    <property type="entry name" value="Periplasmic binding protein-like II"/>
    <property type="match status" value="1"/>
</dbReference>
<evidence type="ECO:0000256" key="1">
    <source>
        <dbReference type="ARBA" id="ARBA00009437"/>
    </source>
</evidence>
<dbReference type="InterPro" id="IPR036388">
    <property type="entry name" value="WH-like_DNA-bd_sf"/>
</dbReference>
<dbReference type="PRINTS" id="PR00039">
    <property type="entry name" value="HTHLYSR"/>
</dbReference>
<dbReference type="GO" id="GO:0005829">
    <property type="term" value="C:cytosol"/>
    <property type="evidence" value="ECO:0007669"/>
    <property type="project" value="TreeGrafter"/>
</dbReference>
<evidence type="ECO:0000313" key="7">
    <source>
        <dbReference type="Proteomes" id="UP000744980"/>
    </source>
</evidence>
<dbReference type="GO" id="GO:0003677">
    <property type="term" value="F:DNA binding"/>
    <property type="evidence" value="ECO:0007669"/>
    <property type="project" value="UniProtKB-KW"/>
</dbReference>